<dbReference type="STRING" id="53468.A0A0R3UIE6"/>
<dbReference type="InterPro" id="IPR019140">
    <property type="entry name" value="MCM_complex-bd"/>
</dbReference>
<evidence type="ECO:0000313" key="1">
    <source>
        <dbReference type="EMBL" id="VDD81192.1"/>
    </source>
</evidence>
<evidence type="ECO:0000313" key="2">
    <source>
        <dbReference type="Proteomes" id="UP000267029"/>
    </source>
</evidence>
<reference evidence="1 2" key="1">
    <citation type="submission" date="2018-10" db="EMBL/GenBank/DDBJ databases">
        <authorList>
            <consortium name="Pathogen Informatics"/>
        </authorList>
    </citation>
    <scope>NUCLEOTIDE SEQUENCE [LARGE SCALE GENOMIC DNA]</scope>
</reference>
<accession>A0A0R3UIE6</accession>
<keyword evidence="2" id="KW-1185">Reference proteome</keyword>
<organism evidence="1 2">
    <name type="scientific">Mesocestoides corti</name>
    <name type="common">Flatworm</name>
    <dbReference type="NCBI Taxonomy" id="53468"/>
    <lineage>
        <taxon>Eukaryota</taxon>
        <taxon>Metazoa</taxon>
        <taxon>Spiralia</taxon>
        <taxon>Lophotrochozoa</taxon>
        <taxon>Platyhelminthes</taxon>
        <taxon>Cestoda</taxon>
        <taxon>Eucestoda</taxon>
        <taxon>Cyclophyllidea</taxon>
        <taxon>Mesocestoididae</taxon>
        <taxon>Mesocestoides</taxon>
    </lineage>
</organism>
<proteinExistence type="predicted"/>
<dbReference type="AlphaFoldDB" id="A0A0R3UIE6"/>
<dbReference type="Proteomes" id="UP000267029">
    <property type="component" value="Unassembled WGS sequence"/>
</dbReference>
<name>A0A0R3UIE6_MESCO</name>
<dbReference type="EMBL" id="UXSR01005337">
    <property type="protein sequence ID" value="VDD81192.1"/>
    <property type="molecule type" value="Genomic_DNA"/>
</dbReference>
<protein>
    <submittedName>
        <fullName evidence="1">Uncharacterized protein</fullName>
    </submittedName>
</protein>
<sequence>MVQDMFDSELYMSSYKHVGVDVVSSTRYRDVEYLKFDAALDEKSITFASRQSFYVCSLPGASDWFKISFSSLLELSTLHSAPIGDTSSCYISL</sequence>
<dbReference type="Pfam" id="PF09739">
    <property type="entry name" value="MCM_bind"/>
    <property type="match status" value="1"/>
</dbReference>
<dbReference type="OrthoDB" id="329666at2759"/>
<gene>
    <name evidence="1" type="ORF">MCOS_LOCUS7195</name>
</gene>